<dbReference type="EMBL" id="NRSJ01000005">
    <property type="protein sequence ID" value="MBK1703827.1"/>
    <property type="molecule type" value="Genomic_DNA"/>
</dbReference>
<name>A0AAJ0U2X6_9GAMM</name>
<evidence type="ECO:0000313" key="1">
    <source>
        <dbReference type="EMBL" id="MBK1703827.1"/>
    </source>
</evidence>
<sequence>MIIMIFFAITKKDCQFGFSLIEAMIAFAIVALGLLAVTQFQANVLKSNSSARSRSEALHLAQEKIESFRAIKGEDEFTTKLGTASSGSEETNRDYATYQISWEITPKTNPDRAVFAVEVGWTDSAGETQKVNLVTEIAEIEPHKVGSLF</sequence>
<accession>A0AAJ0U2X6</accession>
<comment type="caution">
    <text evidence="1">The sequence shown here is derived from an EMBL/GenBank/DDBJ whole genome shotgun (WGS) entry which is preliminary data.</text>
</comment>
<evidence type="ECO:0008006" key="3">
    <source>
        <dbReference type="Google" id="ProtNLM"/>
    </source>
</evidence>
<dbReference type="Proteomes" id="UP001296776">
    <property type="component" value="Unassembled WGS sequence"/>
</dbReference>
<dbReference type="AlphaFoldDB" id="A0AAJ0U2X6"/>
<protein>
    <recommendedName>
        <fullName evidence="3">Type IV pilus assembly protein PilV</fullName>
    </recommendedName>
</protein>
<gene>
    <name evidence="1" type="ORF">CKO40_04525</name>
</gene>
<evidence type="ECO:0000313" key="2">
    <source>
        <dbReference type="Proteomes" id="UP001296776"/>
    </source>
</evidence>
<keyword evidence="2" id="KW-1185">Reference proteome</keyword>
<proteinExistence type="predicted"/>
<dbReference type="InterPro" id="IPR012902">
    <property type="entry name" value="N_methyl_site"/>
</dbReference>
<reference evidence="1" key="1">
    <citation type="submission" date="2017-08" db="EMBL/GenBank/DDBJ databases">
        <authorList>
            <person name="Imhoff J.F."/>
            <person name="Rahn T."/>
            <person name="Kuenzel S."/>
            <person name="Neulinger S.C."/>
        </authorList>
    </citation>
    <scope>NUCLEOTIDE SEQUENCE</scope>
    <source>
        <strain evidence="1">DSM 11080</strain>
    </source>
</reference>
<dbReference type="Pfam" id="PF07963">
    <property type="entry name" value="N_methyl"/>
    <property type="match status" value="1"/>
</dbReference>
<organism evidence="1 2">
    <name type="scientific">Halochromatium glycolicum</name>
    <dbReference type="NCBI Taxonomy" id="85075"/>
    <lineage>
        <taxon>Bacteria</taxon>
        <taxon>Pseudomonadati</taxon>
        <taxon>Pseudomonadota</taxon>
        <taxon>Gammaproteobacteria</taxon>
        <taxon>Chromatiales</taxon>
        <taxon>Chromatiaceae</taxon>
        <taxon>Halochromatium</taxon>
    </lineage>
</organism>
<reference evidence="1" key="2">
    <citation type="journal article" date="2020" name="Microorganisms">
        <title>Osmotic Adaptation and Compatible Solute Biosynthesis of Phototrophic Bacteria as Revealed from Genome Analyses.</title>
        <authorList>
            <person name="Imhoff J.F."/>
            <person name="Rahn T."/>
            <person name="Kunzel S."/>
            <person name="Keller A."/>
            <person name="Neulinger S.C."/>
        </authorList>
    </citation>
    <scope>NUCLEOTIDE SEQUENCE</scope>
    <source>
        <strain evidence="1">DSM 11080</strain>
    </source>
</reference>